<evidence type="ECO:0000256" key="1">
    <source>
        <dbReference type="SAM" id="Phobius"/>
    </source>
</evidence>
<feature type="transmembrane region" description="Helical" evidence="1">
    <location>
        <begin position="44"/>
        <end position="68"/>
    </location>
</feature>
<dbReference type="Proteomes" id="UP000464657">
    <property type="component" value="Chromosome"/>
</dbReference>
<sequence>MRYINYNKWAFHFIIWILIINIVVFFLIINFNPLTQDETRLIEVIGYFELIASVLFLATIIFLILSLIKKQKQNYQFWIAAICCLGYIFQ</sequence>
<dbReference type="EMBL" id="CP019288">
    <property type="protein sequence ID" value="QHI39336.1"/>
    <property type="molecule type" value="Genomic_DNA"/>
</dbReference>
<dbReference type="KEGG" id="kan:IMCC3317_47460"/>
<keyword evidence="1" id="KW-1133">Transmembrane helix</keyword>
<dbReference type="AlphaFoldDB" id="A0A7L4ZU75"/>
<keyword evidence="1" id="KW-0812">Transmembrane</keyword>
<protein>
    <submittedName>
        <fullName evidence="2">Uncharacterized protein</fullName>
    </submittedName>
</protein>
<gene>
    <name evidence="2" type="ORF">IMCC3317_47460</name>
</gene>
<evidence type="ECO:0000313" key="3">
    <source>
        <dbReference type="Proteomes" id="UP000464657"/>
    </source>
</evidence>
<feature type="transmembrane region" description="Helical" evidence="1">
    <location>
        <begin position="9"/>
        <end position="32"/>
    </location>
</feature>
<keyword evidence="1" id="KW-0472">Membrane</keyword>
<accession>A0A7L4ZU75</accession>
<name>A0A7L4ZU75_9FLAO</name>
<keyword evidence="3" id="KW-1185">Reference proteome</keyword>
<organism evidence="2 3">
    <name type="scientific">Kordia antarctica</name>
    <dbReference type="NCBI Taxonomy" id="1218801"/>
    <lineage>
        <taxon>Bacteria</taxon>
        <taxon>Pseudomonadati</taxon>
        <taxon>Bacteroidota</taxon>
        <taxon>Flavobacteriia</taxon>
        <taxon>Flavobacteriales</taxon>
        <taxon>Flavobacteriaceae</taxon>
        <taxon>Kordia</taxon>
    </lineage>
</organism>
<evidence type="ECO:0000313" key="2">
    <source>
        <dbReference type="EMBL" id="QHI39336.1"/>
    </source>
</evidence>
<proteinExistence type="predicted"/>
<reference evidence="2 3" key="1">
    <citation type="journal article" date="2013" name="Int. J. Syst. Evol. Microbiol.">
        <title>Kordia antarctica sp. nov., isolated from Antarctic seawater.</title>
        <authorList>
            <person name="Baek K."/>
            <person name="Choi A."/>
            <person name="Kang I."/>
            <person name="Lee K."/>
            <person name="Cho J.C."/>
        </authorList>
    </citation>
    <scope>NUCLEOTIDE SEQUENCE [LARGE SCALE GENOMIC DNA]</scope>
    <source>
        <strain evidence="2 3">IMCC3317</strain>
    </source>
</reference>